<keyword evidence="9" id="KW-1185">Reference proteome</keyword>
<comment type="subcellular location">
    <subcellularLocation>
        <location evidence="1">Cell membrane</location>
        <topology evidence="1">Multi-pass membrane protein</topology>
    </subcellularLocation>
</comment>
<dbReference type="EMBL" id="CP010868">
    <property type="protein sequence ID" value="AJM93215.1"/>
    <property type="molecule type" value="Genomic_DNA"/>
</dbReference>
<dbReference type="Gene3D" id="1.20.120.1220">
    <property type="match status" value="1"/>
</dbReference>
<dbReference type="GO" id="GO:0005886">
    <property type="term" value="C:plasma membrane"/>
    <property type="evidence" value="ECO:0007669"/>
    <property type="project" value="UniProtKB-SubCell"/>
</dbReference>
<keyword evidence="5 6" id="KW-0472">Membrane</keyword>
<dbReference type="STRING" id="1582439.NPIRD3C_2005"/>
<sequence>MYSSIEIEIVRILVALVMLVLASTLDLWKREIHDIFWIPFGIAAVVFVFIDDPLNNLVAVGISLIVVPILFAMWRIGFLGGADFIGIAVLQTLVPFSIFSDNIVTPFTVLSNAALFSSSIFVVNLARNLIALSRNHNIFDGFNETKSRKILAMLFGHRAKNPKFSFSIEDEHMGAKMFSFSLHHAEKTEYCTKKDTWVSTGIPFIVFITIGFIAQIFLGDIILNSFGSWI</sequence>
<name>A0A0C5C1H8_9ARCH</name>
<organism evidence="8 9">
    <name type="scientific">Nitrosopumilus piranensis</name>
    <dbReference type="NCBI Taxonomy" id="1582439"/>
    <lineage>
        <taxon>Archaea</taxon>
        <taxon>Nitrososphaerota</taxon>
        <taxon>Nitrososphaeria</taxon>
        <taxon>Nitrosopumilales</taxon>
        <taxon>Nitrosopumilaceae</taxon>
        <taxon>Nitrosopumilus</taxon>
    </lineage>
</organism>
<feature type="domain" description="Preflagellin peptidase C-terminal" evidence="7">
    <location>
        <begin position="179"/>
        <end position="221"/>
    </location>
</feature>
<keyword evidence="2" id="KW-1003">Cell membrane</keyword>
<keyword evidence="3 6" id="KW-0812">Transmembrane</keyword>
<feature type="transmembrane region" description="Helical" evidence="6">
    <location>
        <begin position="12"/>
        <end position="28"/>
    </location>
</feature>
<evidence type="ECO:0000313" key="8">
    <source>
        <dbReference type="EMBL" id="AJM93215.1"/>
    </source>
</evidence>
<protein>
    <submittedName>
        <fullName evidence="8">Peptidase A24B, FlaK-like protein</fullName>
    </submittedName>
</protein>
<reference evidence="8 9" key="3">
    <citation type="journal article" date="2019" name="Int. J. Syst. Evol. Microbiol.">
        <title>Nitrosopumilus adriaticus sp. nov. and Nitrosopumilus piranensis sp. nov., two ammonia-oxidizing archaea from the Adriatic Sea and members of the class Nitrososphaeria.</title>
        <authorList>
            <person name="Bayer B."/>
            <person name="Vojvoda J."/>
            <person name="Reinthaler T."/>
            <person name="Reyes C."/>
            <person name="Pinto M."/>
            <person name="Herndl G.J."/>
        </authorList>
    </citation>
    <scope>NUCLEOTIDE SEQUENCE [LARGE SCALE GENOMIC DNA]</scope>
    <source>
        <strain evidence="8 9">D3C</strain>
    </source>
</reference>
<reference evidence="8 9" key="2">
    <citation type="journal article" date="2016" name="ISME J.">
        <title>Physiological and genomic characterization of two novel marine thaumarchaeal strains indicates niche differentiation.</title>
        <authorList>
            <person name="Bayer B."/>
            <person name="Vojvoda J."/>
            <person name="Offre P."/>
            <person name="Alves R.J."/>
            <person name="Elisabeth N.H."/>
            <person name="Garcia J.A."/>
            <person name="Volland J.M."/>
            <person name="Srivastava A."/>
            <person name="Schleper C."/>
            <person name="Herndl G.J."/>
        </authorList>
    </citation>
    <scope>NUCLEOTIDE SEQUENCE [LARGE SCALE GENOMIC DNA]</scope>
    <source>
        <strain evidence="8 9">D3C</strain>
    </source>
</reference>
<keyword evidence="4 6" id="KW-1133">Transmembrane helix</keyword>
<feature type="transmembrane region" description="Helical" evidence="6">
    <location>
        <begin position="56"/>
        <end position="74"/>
    </location>
</feature>
<dbReference type="HOGENOM" id="CLU_1127120_0_0_2"/>
<accession>A0A0C5C1H8</accession>
<reference evidence="9" key="1">
    <citation type="submission" date="2015-02" db="EMBL/GenBank/DDBJ databases">
        <title>Characterization of two novel Thaumarchaeota isolated from the Northern Adriatic Sea.</title>
        <authorList>
            <person name="Bayer B."/>
            <person name="Vojvoda J."/>
            <person name="Offre P."/>
            <person name="Srivastava A."/>
            <person name="Elisabeth N."/>
            <person name="Garcia J.A.L."/>
            <person name="Schleper C."/>
            <person name="Herndl G.J."/>
        </authorList>
    </citation>
    <scope>NUCLEOTIDE SEQUENCE [LARGE SCALE GENOMIC DNA]</scope>
    <source>
        <strain evidence="9">D3C</strain>
    </source>
</reference>
<dbReference type="Proteomes" id="UP000032027">
    <property type="component" value="Chromosome"/>
</dbReference>
<evidence type="ECO:0000256" key="6">
    <source>
        <dbReference type="SAM" id="Phobius"/>
    </source>
</evidence>
<dbReference type="InterPro" id="IPR052218">
    <property type="entry name" value="Preflagellin_Peptidase"/>
</dbReference>
<proteinExistence type="predicted"/>
<dbReference type="GO" id="GO:0004190">
    <property type="term" value="F:aspartic-type endopeptidase activity"/>
    <property type="evidence" value="ECO:0007669"/>
    <property type="project" value="InterPro"/>
</dbReference>
<evidence type="ECO:0000256" key="4">
    <source>
        <dbReference type="ARBA" id="ARBA00022989"/>
    </source>
</evidence>
<evidence type="ECO:0000259" key="7">
    <source>
        <dbReference type="Pfam" id="PF06847"/>
    </source>
</evidence>
<dbReference type="PATRIC" id="fig|1582439.9.peg.2072"/>
<evidence type="ECO:0000256" key="5">
    <source>
        <dbReference type="ARBA" id="ARBA00023136"/>
    </source>
</evidence>
<dbReference type="PANTHER" id="PTHR36506:SF1">
    <property type="entry name" value="PREFLAGELLIN PEPTIDASE"/>
    <property type="match status" value="1"/>
</dbReference>
<dbReference type="RefSeq" id="WP_237087660.1">
    <property type="nucleotide sequence ID" value="NZ_CP010868.1"/>
</dbReference>
<dbReference type="Pfam" id="PF06847">
    <property type="entry name" value="Arc_PepC_II"/>
    <property type="match status" value="1"/>
</dbReference>
<dbReference type="KEGG" id="nid:NPIRD3C_2005"/>
<gene>
    <name evidence="8" type="ORF">NPIRD3C_2005</name>
</gene>
<dbReference type="PANTHER" id="PTHR36506">
    <property type="entry name" value="PREFLAGELLIN PEPTIDASE"/>
    <property type="match status" value="1"/>
</dbReference>
<feature type="transmembrane region" description="Helical" evidence="6">
    <location>
        <begin position="197"/>
        <end position="218"/>
    </location>
</feature>
<feature type="transmembrane region" description="Helical" evidence="6">
    <location>
        <begin position="105"/>
        <end position="126"/>
    </location>
</feature>
<dbReference type="AlphaFoldDB" id="A0A0C5C1H8"/>
<dbReference type="Gene3D" id="6.10.250.3240">
    <property type="match status" value="1"/>
</dbReference>
<evidence type="ECO:0000313" key="9">
    <source>
        <dbReference type="Proteomes" id="UP000032027"/>
    </source>
</evidence>
<dbReference type="GeneID" id="41601079"/>
<evidence type="ECO:0000256" key="1">
    <source>
        <dbReference type="ARBA" id="ARBA00004651"/>
    </source>
</evidence>
<feature type="transmembrane region" description="Helical" evidence="6">
    <location>
        <begin position="35"/>
        <end position="50"/>
    </location>
</feature>
<dbReference type="InterPro" id="IPR009655">
    <property type="entry name" value="Preflagellin_peptidase_C"/>
</dbReference>
<evidence type="ECO:0000256" key="3">
    <source>
        <dbReference type="ARBA" id="ARBA00022692"/>
    </source>
</evidence>
<evidence type="ECO:0000256" key="2">
    <source>
        <dbReference type="ARBA" id="ARBA00022475"/>
    </source>
</evidence>